<dbReference type="PANTHER" id="PTHR31286">
    <property type="entry name" value="GLYCINE-RICH CELL WALL STRUCTURAL PROTEIN 1.8-LIKE"/>
    <property type="match status" value="1"/>
</dbReference>
<dbReference type="PANTHER" id="PTHR31286:SF99">
    <property type="entry name" value="DUF4283 DOMAIN-CONTAINING PROTEIN"/>
    <property type="match status" value="1"/>
</dbReference>
<feature type="region of interest" description="Disordered" evidence="1">
    <location>
        <begin position="143"/>
        <end position="164"/>
    </location>
</feature>
<name>A0AAW2JI06_9LAMI</name>
<reference evidence="3" key="2">
    <citation type="journal article" date="2024" name="Plant">
        <title>Genomic evolution and insights into agronomic trait innovations of Sesamum species.</title>
        <authorList>
            <person name="Miao H."/>
            <person name="Wang L."/>
            <person name="Qu L."/>
            <person name="Liu H."/>
            <person name="Sun Y."/>
            <person name="Le M."/>
            <person name="Wang Q."/>
            <person name="Wei S."/>
            <person name="Zheng Y."/>
            <person name="Lin W."/>
            <person name="Duan Y."/>
            <person name="Cao H."/>
            <person name="Xiong S."/>
            <person name="Wang X."/>
            <person name="Wei L."/>
            <person name="Li C."/>
            <person name="Ma Q."/>
            <person name="Ju M."/>
            <person name="Zhao R."/>
            <person name="Li G."/>
            <person name="Mu C."/>
            <person name="Tian Q."/>
            <person name="Mei H."/>
            <person name="Zhang T."/>
            <person name="Gao T."/>
            <person name="Zhang H."/>
        </authorList>
    </citation>
    <scope>NUCLEOTIDE SEQUENCE</scope>
    <source>
        <strain evidence="3">KEN8</strain>
    </source>
</reference>
<feature type="compositionally biased region" description="Polar residues" evidence="1">
    <location>
        <begin position="1"/>
        <end position="28"/>
    </location>
</feature>
<evidence type="ECO:0000259" key="2">
    <source>
        <dbReference type="Pfam" id="PF14111"/>
    </source>
</evidence>
<evidence type="ECO:0000256" key="1">
    <source>
        <dbReference type="SAM" id="MobiDB-lite"/>
    </source>
</evidence>
<dbReference type="InterPro" id="IPR025558">
    <property type="entry name" value="DUF4283"/>
</dbReference>
<evidence type="ECO:0000313" key="3">
    <source>
        <dbReference type="EMBL" id="KAL0294032.1"/>
    </source>
</evidence>
<feature type="compositionally biased region" description="Acidic residues" evidence="1">
    <location>
        <begin position="29"/>
        <end position="38"/>
    </location>
</feature>
<feature type="compositionally biased region" description="Low complexity" evidence="1">
    <location>
        <begin position="146"/>
        <end position="156"/>
    </location>
</feature>
<dbReference type="AlphaFoldDB" id="A0AAW2JI06"/>
<dbReference type="Pfam" id="PF14111">
    <property type="entry name" value="DUF4283"/>
    <property type="match status" value="1"/>
</dbReference>
<organism evidence="3">
    <name type="scientific">Sesamum calycinum</name>
    <dbReference type="NCBI Taxonomy" id="2727403"/>
    <lineage>
        <taxon>Eukaryota</taxon>
        <taxon>Viridiplantae</taxon>
        <taxon>Streptophyta</taxon>
        <taxon>Embryophyta</taxon>
        <taxon>Tracheophyta</taxon>
        <taxon>Spermatophyta</taxon>
        <taxon>Magnoliopsida</taxon>
        <taxon>eudicotyledons</taxon>
        <taxon>Gunneridae</taxon>
        <taxon>Pentapetalae</taxon>
        <taxon>asterids</taxon>
        <taxon>lamiids</taxon>
        <taxon>Lamiales</taxon>
        <taxon>Pedaliaceae</taxon>
        <taxon>Sesamum</taxon>
    </lineage>
</organism>
<dbReference type="EMBL" id="JACGWM010001263">
    <property type="protein sequence ID" value="KAL0294032.1"/>
    <property type="molecule type" value="Genomic_DNA"/>
</dbReference>
<feature type="domain" description="DUF4283" evidence="2">
    <location>
        <begin position="299"/>
        <end position="376"/>
    </location>
</feature>
<reference evidence="3" key="1">
    <citation type="submission" date="2020-06" db="EMBL/GenBank/DDBJ databases">
        <authorList>
            <person name="Li T."/>
            <person name="Hu X."/>
            <person name="Zhang T."/>
            <person name="Song X."/>
            <person name="Zhang H."/>
            <person name="Dai N."/>
            <person name="Sheng W."/>
            <person name="Hou X."/>
            <person name="Wei L."/>
        </authorList>
    </citation>
    <scope>NUCLEOTIDE SEQUENCE</scope>
    <source>
        <strain evidence="3">KEN8</strain>
        <tissue evidence="3">Leaf</tissue>
    </source>
</reference>
<gene>
    <name evidence="3" type="ORF">Scaly_3130300</name>
</gene>
<dbReference type="InterPro" id="IPR040256">
    <property type="entry name" value="At4g02000-like"/>
</dbReference>
<accession>A0AAW2JI06</accession>
<feature type="region of interest" description="Disordered" evidence="1">
    <location>
        <begin position="1"/>
        <end position="38"/>
    </location>
</feature>
<proteinExistence type="predicted"/>
<comment type="caution">
    <text evidence="3">The sequence shown here is derived from an EMBL/GenBank/DDBJ whole genome shotgun (WGS) entry which is preliminary data.</text>
</comment>
<protein>
    <recommendedName>
        <fullName evidence="2">DUF4283 domain-containing protein</fullName>
    </recommendedName>
</protein>
<sequence>MMDSQNSLCSLTRTTHTTSNVNHVQNPLNDEDNDNSNQETEADLLLEEANNVKTIRLQSNFNFLEFFQLATKILDGDNSAMEALISLKQRWEAKFGLRQTQPMKPVSDRIATPFGKGFRPIRVPRQQVSVNPIRVLNSGMMKQELNSNSNSGNDNNQSKDDNELSDNDFIEMESVGAKSIKSNVLDINSDRTLHKSDLITDIEDNQIHVVKDPNTCMASTPTDFVSGRKEEINHDFNSDKHGNSHGIFVGNIPLCTSKDVIAEAFTQSTRRNLHYVPPTIQKGEIVVRPNANVVEDGSKRWNTTAVGYFLGKKPYFHAVESFVKSNWLDLGQVTATTNGFFFFKFKTMGAMEDVIEGGPWLFQGQPIVLQRWEPGMCLRKQKHTQVPVWVRLKHLPVEYWSDEGLSVVASGIGQPLYSDVVTKQCSRLDYARVCVMLDYNSILPKHLVIISPHLRNGQEVPCRVDIEYEWLPQRCKECKSLGHIASVCPDLKKRILEKPVEVYVKKSQSKTGLVKSNVGVDFKNAKEIDCRQKMVEDNAYVDQVSLPRKSGSTSGIGKQGATTSGKDNGKDIILYNPFELLQPNEDNLEILDIISLHQPNAGPIASNPPEVIQ</sequence>